<dbReference type="EMBL" id="CM042047">
    <property type="protein sequence ID" value="KAI3773026.1"/>
    <property type="molecule type" value="Genomic_DNA"/>
</dbReference>
<dbReference type="Proteomes" id="UP001055879">
    <property type="component" value="Linkage Group LG01"/>
</dbReference>
<proteinExistence type="predicted"/>
<evidence type="ECO:0000313" key="1">
    <source>
        <dbReference type="EMBL" id="KAI3773026.1"/>
    </source>
</evidence>
<name>A0ACB9FQB2_ARCLA</name>
<accession>A0ACB9FQB2</accession>
<comment type="caution">
    <text evidence="1">The sequence shown here is derived from an EMBL/GenBank/DDBJ whole genome shotgun (WGS) entry which is preliminary data.</text>
</comment>
<gene>
    <name evidence="1" type="ORF">L6452_04223</name>
</gene>
<evidence type="ECO:0000313" key="2">
    <source>
        <dbReference type="Proteomes" id="UP001055879"/>
    </source>
</evidence>
<keyword evidence="2" id="KW-1185">Reference proteome</keyword>
<sequence length="185" mass="21668">MDHKLKTKWESNNLQMIYDEKDMYGYHQGVVPWPQRNFMCNFCNKEYKSAQALGGHMNVHRRDRARLRLSSPPNSLDPNPNPNYYSPSSSPIRYLPYKAYHSSLHSSTTNYAVQDHDDQEPYSSSARDFLGRMRKNVTMEDGDDQEEINEIRVWKKGEIFNTEIMEMGLLKDGKDLDLELRLGRS</sequence>
<reference evidence="1 2" key="2">
    <citation type="journal article" date="2022" name="Mol. Ecol. Resour.">
        <title>The genomes of chicory, endive, great burdock and yacon provide insights into Asteraceae paleo-polyploidization history and plant inulin production.</title>
        <authorList>
            <person name="Fan W."/>
            <person name="Wang S."/>
            <person name="Wang H."/>
            <person name="Wang A."/>
            <person name="Jiang F."/>
            <person name="Liu H."/>
            <person name="Zhao H."/>
            <person name="Xu D."/>
            <person name="Zhang Y."/>
        </authorList>
    </citation>
    <scope>NUCLEOTIDE SEQUENCE [LARGE SCALE GENOMIC DNA]</scope>
    <source>
        <strain evidence="2">cv. Niubang</strain>
    </source>
</reference>
<reference evidence="2" key="1">
    <citation type="journal article" date="2022" name="Mol. Ecol. Resour.">
        <title>The genomes of chicory, endive, great burdock and yacon provide insights into Asteraceae palaeo-polyploidization history and plant inulin production.</title>
        <authorList>
            <person name="Fan W."/>
            <person name="Wang S."/>
            <person name="Wang H."/>
            <person name="Wang A."/>
            <person name="Jiang F."/>
            <person name="Liu H."/>
            <person name="Zhao H."/>
            <person name="Xu D."/>
            <person name="Zhang Y."/>
        </authorList>
    </citation>
    <scope>NUCLEOTIDE SEQUENCE [LARGE SCALE GENOMIC DNA]</scope>
    <source>
        <strain evidence="2">cv. Niubang</strain>
    </source>
</reference>
<protein>
    <submittedName>
        <fullName evidence="1">Uncharacterized protein</fullName>
    </submittedName>
</protein>
<organism evidence="1 2">
    <name type="scientific">Arctium lappa</name>
    <name type="common">Greater burdock</name>
    <name type="synonym">Lappa major</name>
    <dbReference type="NCBI Taxonomy" id="4217"/>
    <lineage>
        <taxon>Eukaryota</taxon>
        <taxon>Viridiplantae</taxon>
        <taxon>Streptophyta</taxon>
        <taxon>Embryophyta</taxon>
        <taxon>Tracheophyta</taxon>
        <taxon>Spermatophyta</taxon>
        <taxon>Magnoliopsida</taxon>
        <taxon>eudicotyledons</taxon>
        <taxon>Gunneridae</taxon>
        <taxon>Pentapetalae</taxon>
        <taxon>asterids</taxon>
        <taxon>campanulids</taxon>
        <taxon>Asterales</taxon>
        <taxon>Asteraceae</taxon>
        <taxon>Carduoideae</taxon>
        <taxon>Cardueae</taxon>
        <taxon>Arctiinae</taxon>
        <taxon>Arctium</taxon>
    </lineage>
</organism>